<dbReference type="SUPFAM" id="SSF81653">
    <property type="entry name" value="Calcium ATPase, transduction domain A"/>
    <property type="match status" value="1"/>
</dbReference>
<reference evidence="21" key="1">
    <citation type="submission" date="2014-11" db="EMBL/GenBank/DDBJ databases">
        <authorList>
            <person name="Wibberg D."/>
        </authorList>
    </citation>
    <scope>NUCLEOTIDE SEQUENCE [LARGE SCALE GENOMIC DNA]</scope>
    <source>
        <strain evidence="21">L3</strain>
    </source>
</reference>
<dbReference type="PRINTS" id="PR01836">
    <property type="entry name" value="MGATPASE"/>
</dbReference>
<feature type="transmembrane region" description="Helical" evidence="18">
    <location>
        <begin position="300"/>
        <end position="325"/>
    </location>
</feature>
<evidence type="ECO:0000256" key="14">
    <source>
        <dbReference type="ARBA" id="ARBA00022989"/>
    </source>
</evidence>
<sequence length="901" mass="101181">MLQIPKKNGTAHSIVKQLYDFATKSPEELFRQLNTDKDGLSQEEVERKLEIYGRNELAHEKPPRWYIQLTKAFINPFTGILVFLAIVSYLTDVLFIAPEYRDWSTIIIIFVIILISGFLHFIQEYRSSIETEKLKAMIHTTAAVKRKGTDVKEINIEEIVPGDIVYLAAGDMIPADLRIISSKDLFVNQATLTGESEPVEKYPNLKKDKLNQDNLTLTDLNNICFMGTSVVSGSAMGVVLLTGQHTYLGLMAKTLVGKRSKTSFEKGIDDVSKLLIRFMAFMFPIVFIVNWLTKGSWLDALLFALAVAVGLTPEIFPMIITTNLAKGAVAMAKRKTIVKKLDSIQNFGAMDVLCTDKTGTLTLNKIVLEKHLNIAGEEDERVLRHAFLNSYYQTGLKNLMDQAIINYGEEKGIKGSELEKIYRKIDEIPFDFVRKRMSVVLESRSEGETIKRQLITKGAVEEILSICEWVEYKEKVVPLTQEIKNEVMETVNQLSKDGMRILAIAQKNDVPPEDVFSVADENKMVLMGFLAFLDPPKESAPAAIKALLELGVDVKILTGDNELVTKKICKEVGLSIKNVLLGNDIEKMTDDELSKIVEETTIFAKLSPMQKSQIIKALRSKGHVVGFLGDGINDAPAMRASDVGISVDSAADIAKESADIILLEKSLTVLEEGVIEGRKIFGNIMKYLAITTSSNFGNVFSVLVASAFLPFLPMQPLQILFLNLVYDISMSTVPWDKLDKEYIKKPRKWDARKISSFMIWFGPISSIFDITTYILMYFLVGPAVIGNSYFLLPEYLKLQFASLFQTGWFVESLWSQTMVVHMLRTEKMPFIQSTASWPLMIFTSLGVTIGTIIPFTSIGESFGFVPLPGIYFLFLMFTLIAYLTVAQYVKERFIHKFGSLL</sequence>
<dbReference type="InterPro" id="IPR036412">
    <property type="entry name" value="HAD-like_sf"/>
</dbReference>
<dbReference type="InterPro" id="IPR023299">
    <property type="entry name" value="ATPase_P-typ_cyto_dom_N"/>
</dbReference>
<protein>
    <recommendedName>
        <fullName evidence="5">Magnesium-transporting ATPase, P-type 1</fullName>
        <ecNumber evidence="4">7.2.2.14</ecNumber>
    </recommendedName>
    <alternativeName>
        <fullName evidence="16">Mg(2+) transport ATPase, P-type 1</fullName>
    </alternativeName>
</protein>
<keyword evidence="8" id="KW-0597">Phosphoprotein</keyword>
<evidence type="ECO:0000313" key="20">
    <source>
        <dbReference type="EMBL" id="CEP78032.1"/>
    </source>
</evidence>
<dbReference type="CDD" id="cd02077">
    <property type="entry name" value="P-type_ATPase_Mg"/>
    <property type="match status" value="1"/>
</dbReference>
<dbReference type="SFLD" id="SFLDF00027">
    <property type="entry name" value="p-type_atpase"/>
    <property type="match status" value="1"/>
</dbReference>
<keyword evidence="13" id="KW-1278">Translocase</keyword>
<evidence type="ECO:0000256" key="15">
    <source>
        <dbReference type="ARBA" id="ARBA00023136"/>
    </source>
</evidence>
<keyword evidence="11" id="KW-0067">ATP-binding</keyword>
<evidence type="ECO:0000256" key="18">
    <source>
        <dbReference type="SAM" id="Phobius"/>
    </source>
</evidence>
<keyword evidence="9 18" id="KW-0812">Transmembrane</keyword>
<keyword evidence="21" id="KW-1185">Reference proteome</keyword>
<accession>A0A0C7NQ35</accession>
<dbReference type="InterPro" id="IPR059000">
    <property type="entry name" value="ATPase_P-type_domA"/>
</dbReference>
<evidence type="ECO:0000256" key="12">
    <source>
        <dbReference type="ARBA" id="ARBA00022842"/>
    </source>
</evidence>
<dbReference type="NCBIfam" id="TIGR01494">
    <property type="entry name" value="ATPase_P-type"/>
    <property type="match status" value="3"/>
</dbReference>
<dbReference type="Gene3D" id="2.70.150.10">
    <property type="entry name" value="Calcium-transporting ATPase, cytoplasmic transduction domain A"/>
    <property type="match status" value="1"/>
</dbReference>
<evidence type="ECO:0000256" key="17">
    <source>
        <dbReference type="ARBA" id="ARBA00047295"/>
    </source>
</evidence>
<evidence type="ECO:0000256" key="3">
    <source>
        <dbReference type="ARBA" id="ARBA00008746"/>
    </source>
</evidence>
<dbReference type="GO" id="GO:0016887">
    <property type="term" value="F:ATP hydrolysis activity"/>
    <property type="evidence" value="ECO:0007669"/>
    <property type="project" value="InterPro"/>
</dbReference>
<comment type="subcellular location">
    <subcellularLocation>
        <location evidence="2">Cell inner membrane</location>
        <topology evidence="2">Multi-pass membrane protein</topology>
    </subcellularLocation>
</comment>
<dbReference type="RefSeq" id="WP_045087564.1">
    <property type="nucleotide sequence ID" value="NZ_LN824141.1"/>
</dbReference>
<dbReference type="InterPro" id="IPR023214">
    <property type="entry name" value="HAD_sf"/>
</dbReference>
<keyword evidence="20" id="KW-0378">Hydrolase</keyword>
<dbReference type="InterPro" id="IPR023298">
    <property type="entry name" value="ATPase_P-typ_TM_dom_sf"/>
</dbReference>
<evidence type="ECO:0000259" key="19">
    <source>
        <dbReference type="SMART" id="SM00831"/>
    </source>
</evidence>
<feature type="domain" description="Cation-transporting P-type ATPase N-terminal" evidence="19">
    <location>
        <begin position="20"/>
        <end position="93"/>
    </location>
</feature>
<feature type="transmembrane region" description="Helical" evidence="18">
    <location>
        <begin position="103"/>
        <end position="122"/>
    </location>
</feature>
<dbReference type="InterPro" id="IPR008250">
    <property type="entry name" value="ATPase_P-typ_transduc_dom_A_sf"/>
</dbReference>
<keyword evidence="7" id="KW-0997">Cell inner membrane</keyword>
<dbReference type="Pfam" id="PF13246">
    <property type="entry name" value="Cation_ATPase"/>
    <property type="match status" value="1"/>
</dbReference>
<evidence type="ECO:0000256" key="13">
    <source>
        <dbReference type="ARBA" id="ARBA00022967"/>
    </source>
</evidence>
<evidence type="ECO:0000256" key="6">
    <source>
        <dbReference type="ARBA" id="ARBA00022475"/>
    </source>
</evidence>
<evidence type="ECO:0000256" key="9">
    <source>
        <dbReference type="ARBA" id="ARBA00022692"/>
    </source>
</evidence>
<dbReference type="EMBL" id="LN824141">
    <property type="protein sequence ID" value="CEP78032.1"/>
    <property type="molecule type" value="Genomic_DNA"/>
</dbReference>
<dbReference type="Gene3D" id="3.40.1110.10">
    <property type="entry name" value="Calcium-transporting ATPase, cytoplasmic domain N"/>
    <property type="match status" value="1"/>
</dbReference>
<evidence type="ECO:0000256" key="7">
    <source>
        <dbReference type="ARBA" id="ARBA00022519"/>
    </source>
</evidence>
<dbReference type="Pfam" id="PF00690">
    <property type="entry name" value="Cation_ATPase_N"/>
    <property type="match status" value="1"/>
</dbReference>
<evidence type="ECO:0000313" key="21">
    <source>
        <dbReference type="Proteomes" id="UP000032809"/>
    </source>
</evidence>
<dbReference type="GO" id="GO:0005524">
    <property type="term" value="F:ATP binding"/>
    <property type="evidence" value="ECO:0007669"/>
    <property type="project" value="UniProtKB-KW"/>
</dbReference>
<dbReference type="InterPro" id="IPR004014">
    <property type="entry name" value="ATPase_P-typ_cation-transptr_N"/>
</dbReference>
<evidence type="ECO:0000256" key="5">
    <source>
        <dbReference type="ARBA" id="ARBA00013555"/>
    </source>
</evidence>
<dbReference type="SFLD" id="SFLDG00002">
    <property type="entry name" value="C1.7:_P-type_atpase_like"/>
    <property type="match status" value="1"/>
</dbReference>
<evidence type="ECO:0000256" key="1">
    <source>
        <dbReference type="ARBA" id="ARBA00003954"/>
    </source>
</evidence>
<dbReference type="InterPro" id="IPR018303">
    <property type="entry name" value="ATPase_P-typ_P_site"/>
</dbReference>
<dbReference type="PROSITE" id="PS00154">
    <property type="entry name" value="ATPASE_E1_E2"/>
    <property type="match status" value="1"/>
</dbReference>
<dbReference type="InterPro" id="IPR001757">
    <property type="entry name" value="P_typ_ATPase"/>
</dbReference>
<comment type="catalytic activity">
    <reaction evidence="17">
        <text>Mg(2+)(out) + ATP + H2O = Mg(2+)(in) + ADP + phosphate + H(+)</text>
        <dbReference type="Rhea" id="RHEA:10260"/>
        <dbReference type="ChEBI" id="CHEBI:15377"/>
        <dbReference type="ChEBI" id="CHEBI:15378"/>
        <dbReference type="ChEBI" id="CHEBI:18420"/>
        <dbReference type="ChEBI" id="CHEBI:30616"/>
        <dbReference type="ChEBI" id="CHEBI:43474"/>
        <dbReference type="ChEBI" id="CHEBI:456216"/>
        <dbReference type="EC" id="7.2.2.14"/>
    </reaction>
</comment>
<evidence type="ECO:0000256" key="2">
    <source>
        <dbReference type="ARBA" id="ARBA00004429"/>
    </source>
</evidence>
<dbReference type="InterPro" id="IPR006068">
    <property type="entry name" value="ATPase_P-typ_cation-transptr_C"/>
</dbReference>
<keyword evidence="6" id="KW-1003">Cell membrane</keyword>
<evidence type="ECO:0000256" key="11">
    <source>
        <dbReference type="ARBA" id="ARBA00022840"/>
    </source>
</evidence>
<keyword evidence="12" id="KW-0460">Magnesium</keyword>
<dbReference type="PANTHER" id="PTHR42861">
    <property type="entry name" value="CALCIUM-TRANSPORTING ATPASE"/>
    <property type="match status" value="1"/>
</dbReference>
<dbReference type="SUPFAM" id="SSF56784">
    <property type="entry name" value="HAD-like"/>
    <property type="match status" value="1"/>
</dbReference>
<evidence type="ECO:0000256" key="4">
    <source>
        <dbReference type="ARBA" id="ARBA00012786"/>
    </source>
</evidence>
<dbReference type="NCBIfam" id="NF011702">
    <property type="entry name" value="PRK15122.1"/>
    <property type="match status" value="1"/>
</dbReference>
<proteinExistence type="inferred from homology"/>
<dbReference type="EC" id="7.2.2.14" evidence="4"/>
<dbReference type="HOGENOM" id="CLU_002360_6_3_0"/>
<dbReference type="InterPro" id="IPR044492">
    <property type="entry name" value="P_typ_ATPase_HD_dom"/>
</dbReference>
<organism evidence="20 21">
    <name type="scientific">Defluviitoga tunisiensis</name>
    <dbReference type="NCBI Taxonomy" id="1006576"/>
    <lineage>
        <taxon>Bacteria</taxon>
        <taxon>Thermotogati</taxon>
        <taxon>Thermotogota</taxon>
        <taxon>Thermotogae</taxon>
        <taxon>Petrotogales</taxon>
        <taxon>Petrotogaceae</taxon>
        <taxon>Defluviitoga</taxon>
    </lineage>
</organism>
<gene>
    <name evidence="20" type="primary">mgtA3</name>
    <name evidence="20" type="ORF">DTL3_0722</name>
</gene>
<dbReference type="Pfam" id="PF00689">
    <property type="entry name" value="Cation_ATPase_C"/>
    <property type="match status" value="1"/>
</dbReference>
<dbReference type="SFLD" id="SFLDS00003">
    <property type="entry name" value="Haloacid_Dehalogenase"/>
    <property type="match status" value="1"/>
</dbReference>
<feature type="transmembrane region" description="Helical" evidence="18">
    <location>
        <begin position="73"/>
        <end position="97"/>
    </location>
</feature>
<feature type="transmembrane region" description="Helical" evidence="18">
    <location>
        <begin position="835"/>
        <end position="858"/>
    </location>
</feature>
<dbReference type="PATRIC" id="fig|1006576.9.peg.704"/>
<dbReference type="SUPFAM" id="SSF81665">
    <property type="entry name" value="Calcium ATPase, transmembrane domain M"/>
    <property type="match status" value="1"/>
</dbReference>
<dbReference type="GO" id="GO:0015444">
    <property type="term" value="F:P-type magnesium transporter activity"/>
    <property type="evidence" value="ECO:0007669"/>
    <property type="project" value="UniProtKB-EC"/>
</dbReference>
<keyword evidence="14 18" id="KW-1133">Transmembrane helix</keyword>
<feature type="transmembrane region" description="Helical" evidence="18">
    <location>
        <begin position="870"/>
        <end position="889"/>
    </location>
</feature>
<keyword evidence="15 18" id="KW-0472">Membrane</keyword>
<dbReference type="SMART" id="SM00831">
    <property type="entry name" value="Cation_ATPase_N"/>
    <property type="match status" value="1"/>
</dbReference>
<dbReference type="OrthoDB" id="9760364at2"/>
<dbReference type="Pfam" id="PF00122">
    <property type="entry name" value="E1-E2_ATPase"/>
    <property type="match status" value="1"/>
</dbReference>
<evidence type="ECO:0000256" key="10">
    <source>
        <dbReference type="ARBA" id="ARBA00022741"/>
    </source>
</evidence>
<dbReference type="Gene3D" id="3.40.50.1000">
    <property type="entry name" value="HAD superfamily/HAD-like"/>
    <property type="match status" value="1"/>
</dbReference>
<feature type="transmembrane region" description="Helical" evidence="18">
    <location>
        <begin position="274"/>
        <end position="294"/>
    </location>
</feature>
<evidence type="ECO:0000256" key="8">
    <source>
        <dbReference type="ARBA" id="ARBA00022553"/>
    </source>
</evidence>
<feature type="transmembrane region" description="Helical" evidence="18">
    <location>
        <begin position="687"/>
        <end position="711"/>
    </location>
</feature>
<keyword evidence="10" id="KW-0547">Nucleotide-binding</keyword>
<dbReference type="Gene3D" id="1.20.1110.10">
    <property type="entry name" value="Calcium-transporting ATPase, transmembrane domain"/>
    <property type="match status" value="1"/>
</dbReference>
<dbReference type="NCBIfam" id="TIGR01524">
    <property type="entry name" value="ATPase-IIIB_Mg"/>
    <property type="match status" value="1"/>
</dbReference>
<dbReference type="KEGG" id="dtn:DTL3_0722"/>
<comment type="similarity">
    <text evidence="3">Belongs to the cation transport ATPase (P-type) (TC 3.A.3) family. Type IIIB subfamily.</text>
</comment>
<dbReference type="GO" id="GO:0005886">
    <property type="term" value="C:plasma membrane"/>
    <property type="evidence" value="ECO:0007669"/>
    <property type="project" value="UniProtKB-SubCell"/>
</dbReference>
<comment type="function">
    <text evidence="1">Mediates magnesium influx to the cytosol.</text>
</comment>
<evidence type="ECO:0000256" key="16">
    <source>
        <dbReference type="ARBA" id="ARBA00029806"/>
    </source>
</evidence>
<dbReference type="AlphaFoldDB" id="A0A0C7NQ35"/>
<dbReference type="Proteomes" id="UP000032809">
    <property type="component" value="Chromosome I"/>
</dbReference>
<name>A0A0C7NQ35_DEFTU</name>
<dbReference type="InterPro" id="IPR006415">
    <property type="entry name" value="P-type_ATPase_IIIB"/>
</dbReference>